<dbReference type="EMBL" id="PYAU01000001">
    <property type="protein sequence ID" value="PSL38345.1"/>
    <property type="molecule type" value="Genomic_DNA"/>
</dbReference>
<organism evidence="2 4">
    <name type="scientific">Labedella gwakjiensis</name>
    <dbReference type="NCBI Taxonomy" id="390269"/>
    <lineage>
        <taxon>Bacteria</taxon>
        <taxon>Bacillati</taxon>
        <taxon>Actinomycetota</taxon>
        <taxon>Actinomycetes</taxon>
        <taxon>Micrococcales</taxon>
        <taxon>Microbacteriaceae</taxon>
        <taxon>Labedella</taxon>
    </lineage>
</organism>
<gene>
    <name evidence="2" type="ORF">CLV49_1966</name>
    <name evidence="3" type="ORF">ELQ93_09385</name>
</gene>
<feature type="transmembrane region" description="Helical" evidence="1">
    <location>
        <begin position="156"/>
        <end position="178"/>
    </location>
</feature>
<dbReference type="Proteomes" id="UP000241203">
    <property type="component" value="Unassembled WGS sequence"/>
</dbReference>
<dbReference type="Proteomes" id="UP000268291">
    <property type="component" value="Unassembled WGS sequence"/>
</dbReference>
<evidence type="ECO:0000313" key="3">
    <source>
        <dbReference type="EMBL" id="RUQ87122.1"/>
    </source>
</evidence>
<evidence type="ECO:0000313" key="4">
    <source>
        <dbReference type="Proteomes" id="UP000241203"/>
    </source>
</evidence>
<dbReference type="Gene3D" id="1.20.1530.20">
    <property type="match status" value="1"/>
</dbReference>
<keyword evidence="1" id="KW-0472">Membrane</keyword>
<comment type="caution">
    <text evidence="2">The sequence shown here is derived from an EMBL/GenBank/DDBJ whole genome shotgun (WGS) entry which is preliminary data.</text>
</comment>
<dbReference type="EMBL" id="RZGY01000001">
    <property type="protein sequence ID" value="RUQ87122.1"/>
    <property type="molecule type" value="Genomic_DNA"/>
</dbReference>
<keyword evidence="1" id="KW-0812">Transmembrane</keyword>
<accession>A0A2P8GWL2</accession>
<feature type="transmembrane region" description="Helical" evidence="1">
    <location>
        <begin position="190"/>
        <end position="209"/>
    </location>
</feature>
<dbReference type="RefSeq" id="WP_106563376.1">
    <property type="nucleotide sequence ID" value="NZ_PYAU01000001.1"/>
</dbReference>
<feature type="transmembrane region" description="Helical" evidence="1">
    <location>
        <begin position="36"/>
        <end position="54"/>
    </location>
</feature>
<dbReference type="OrthoDB" id="5143386at2"/>
<sequence length="315" mass="32647">MALWRSLSATALLLTAMAVGLGGGFLSPARFDTNVILWPAIFAQTVIAVGGLRPDWLTDSSKRSDAVRLLLVHHTAATAPFLAAWFLLPVDARASPLWVGLVWLAIVPTAAGLPAYASAARTAPSTMAAFALLAYVCGLVVTPLLSLVIFGGGTDIGRLLVAMFAGLIVPASLGILLGRWVRRIPPRVRTGVVAVCMTLTTYVFASAMSDSLAGDEATGTFVAVALLAGAARIPVSIGIGLLVSARWTGLRAPSVLAAGYKNDALAASSALQVAGPLAVIPALGSLLCESLMLLIASFANHRRTHRPMPPDTPRP</sequence>
<keyword evidence="5" id="KW-1185">Reference proteome</keyword>
<keyword evidence="1" id="KW-1133">Transmembrane helix</keyword>
<feature type="transmembrane region" description="Helical" evidence="1">
    <location>
        <begin position="128"/>
        <end position="150"/>
    </location>
</feature>
<protein>
    <submittedName>
        <fullName evidence="2">Uncharacterized protein</fullName>
    </submittedName>
</protein>
<reference evidence="3 5" key="2">
    <citation type="submission" date="2018-12" db="EMBL/GenBank/DDBJ databases">
        <authorList>
            <person name="hu s."/>
            <person name="Xu Y."/>
            <person name="Xu B."/>
            <person name="Li F."/>
        </authorList>
    </citation>
    <scope>NUCLEOTIDE SEQUENCE [LARGE SCALE GENOMIC DNA]</scope>
    <source>
        <strain evidence="3 5">KSW2-17</strain>
    </source>
</reference>
<feature type="transmembrane region" description="Helical" evidence="1">
    <location>
        <begin position="66"/>
        <end position="88"/>
    </location>
</feature>
<dbReference type="AlphaFoldDB" id="A0A2P8GWL2"/>
<name>A0A2P8GWL2_9MICO</name>
<feature type="transmembrane region" description="Helical" evidence="1">
    <location>
        <begin position="94"/>
        <end position="116"/>
    </location>
</feature>
<feature type="transmembrane region" description="Helical" evidence="1">
    <location>
        <begin position="221"/>
        <end position="243"/>
    </location>
</feature>
<evidence type="ECO:0000256" key="1">
    <source>
        <dbReference type="SAM" id="Phobius"/>
    </source>
</evidence>
<evidence type="ECO:0000313" key="5">
    <source>
        <dbReference type="Proteomes" id="UP000268291"/>
    </source>
</evidence>
<proteinExistence type="predicted"/>
<reference evidence="2 4" key="1">
    <citation type="submission" date="2018-03" db="EMBL/GenBank/DDBJ databases">
        <title>Genomic Encyclopedia of Archaeal and Bacterial Type Strains, Phase II (KMG-II): from individual species to whole genera.</title>
        <authorList>
            <person name="Goeker M."/>
        </authorList>
    </citation>
    <scope>NUCLEOTIDE SEQUENCE [LARGE SCALE GENOMIC DNA]</scope>
    <source>
        <strain evidence="2 4">DSM 21548</strain>
    </source>
</reference>
<evidence type="ECO:0000313" key="2">
    <source>
        <dbReference type="EMBL" id="PSL38345.1"/>
    </source>
</evidence>
<dbReference type="InterPro" id="IPR038770">
    <property type="entry name" value="Na+/solute_symporter_sf"/>
</dbReference>